<dbReference type="GO" id="GO:1990904">
    <property type="term" value="C:ribonucleoprotein complex"/>
    <property type="evidence" value="ECO:0007669"/>
    <property type="project" value="UniProtKB-KW"/>
</dbReference>
<name>A0A1J9PXP6_9EURO</name>
<evidence type="ECO:0000256" key="2">
    <source>
        <dbReference type="ARBA" id="ARBA00008860"/>
    </source>
</evidence>
<keyword evidence="5" id="KW-0687">Ribonucleoprotein</keyword>
<dbReference type="GO" id="GO:0005840">
    <property type="term" value="C:ribosome"/>
    <property type="evidence" value="ECO:0007669"/>
    <property type="project" value="UniProtKB-KW"/>
</dbReference>
<dbReference type="InterPro" id="IPR018305">
    <property type="entry name" value="Ribosomal_m50"/>
</dbReference>
<keyword evidence="3" id="KW-0689">Ribosomal protein</keyword>
<dbReference type="GO" id="GO:0005739">
    <property type="term" value="C:mitochondrion"/>
    <property type="evidence" value="ECO:0007669"/>
    <property type="project" value="UniProtKB-SubCell"/>
</dbReference>
<evidence type="ECO:0000256" key="6">
    <source>
        <dbReference type="ARBA" id="ARBA00035183"/>
    </source>
</evidence>
<evidence type="ECO:0000256" key="3">
    <source>
        <dbReference type="ARBA" id="ARBA00022980"/>
    </source>
</evidence>
<dbReference type="Proteomes" id="UP000242791">
    <property type="component" value="Unassembled WGS sequence"/>
</dbReference>
<comment type="similarity">
    <text evidence="2">Belongs to the mitochondrion-specific ribosomal protein mL50 family.</text>
</comment>
<dbReference type="STRING" id="1658174.A0A1J9PXP6"/>
<accession>A0A1J9PXP6</accession>
<sequence>MSLPARLLAPLEGAPSRISSALYVCSTCRRQCLLQSLRSINHQFQFRQYTPSNSSQSNGNGDLPVTEKLRRKIWGTDNPPGVKDPYGSESQLDYVEPTEQLSEADPYFAPEMGEEDQGMRIATAEEKEHAEYKSADTWDGLRQVGVEQWWENPPRAEDFFAPFMSTEKVTSSTKFYQILHQTMVEILILKNMNKPLTDSCNIMGYEDEILSIINEAEVTPTTSFDNASLTFPSEEAKKTIYEWFSQLYEPVEDSAEAGAEEVDLAAESTQADEIMPEAERDEMGTNDLTPYRPTNLEFLGIPLSDPEFKFAYLKRASQLAGYRIPDPEVAKITKPSRLMSFLSEVSKPKPKKLAEHLLKDKRLTSLPNVKIMDRRYTPIDKEKEIGRWKIIEEELTRRGLPVTGRAGP</sequence>
<dbReference type="Pfam" id="PF10501">
    <property type="entry name" value="Ribosomal_L50"/>
    <property type="match status" value="1"/>
</dbReference>
<keyword evidence="4" id="KW-0496">Mitochondrion</keyword>
<evidence type="ECO:0000256" key="4">
    <source>
        <dbReference type="ARBA" id="ARBA00023128"/>
    </source>
</evidence>
<dbReference type="OrthoDB" id="6220758at2759"/>
<dbReference type="AlphaFoldDB" id="A0A1J9PXP6"/>
<dbReference type="EMBL" id="LGTZ01001550">
    <property type="protein sequence ID" value="OJD21102.1"/>
    <property type="molecule type" value="Genomic_DNA"/>
</dbReference>
<evidence type="ECO:0000313" key="7">
    <source>
        <dbReference type="EMBL" id="OJD21102.1"/>
    </source>
</evidence>
<evidence type="ECO:0000256" key="1">
    <source>
        <dbReference type="ARBA" id="ARBA00004173"/>
    </source>
</evidence>
<protein>
    <recommendedName>
        <fullName evidence="6">Large ribosomal subunit protein mL50</fullName>
    </recommendedName>
</protein>
<keyword evidence="8" id="KW-1185">Reference proteome</keyword>
<gene>
    <name evidence="7" type="ORF">ACJ73_07560</name>
</gene>
<proteinExistence type="inferred from homology"/>
<comment type="caution">
    <text evidence="7">The sequence shown here is derived from an EMBL/GenBank/DDBJ whole genome shotgun (WGS) entry which is preliminary data.</text>
</comment>
<organism evidence="7 8">
    <name type="scientific">Blastomyces percursus</name>
    <dbReference type="NCBI Taxonomy" id="1658174"/>
    <lineage>
        <taxon>Eukaryota</taxon>
        <taxon>Fungi</taxon>
        <taxon>Dikarya</taxon>
        <taxon>Ascomycota</taxon>
        <taxon>Pezizomycotina</taxon>
        <taxon>Eurotiomycetes</taxon>
        <taxon>Eurotiomycetidae</taxon>
        <taxon>Onygenales</taxon>
        <taxon>Ajellomycetaceae</taxon>
        <taxon>Blastomyces</taxon>
    </lineage>
</organism>
<evidence type="ECO:0000313" key="8">
    <source>
        <dbReference type="Proteomes" id="UP000242791"/>
    </source>
</evidence>
<comment type="subcellular location">
    <subcellularLocation>
        <location evidence="1">Mitochondrion</location>
    </subcellularLocation>
</comment>
<evidence type="ECO:0000256" key="5">
    <source>
        <dbReference type="ARBA" id="ARBA00023274"/>
    </source>
</evidence>
<reference evidence="7 8" key="1">
    <citation type="submission" date="2015-08" db="EMBL/GenBank/DDBJ databases">
        <title>Emmonsia species relationships and genome sequence.</title>
        <authorList>
            <person name="Cuomo C.A."/>
            <person name="Schwartz I.S."/>
            <person name="Kenyon C."/>
            <person name="De Hoog G.S."/>
            <person name="Govender N.P."/>
            <person name="Botha A."/>
            <person name="Moreno L."/>
            <person name="De Vries M."/>
            <person name="Munoz J.F."/>
            <person name="Stielow J.B."/>
        </authorList>
    </citation>
    <scope>NUCLEOTIDE SEQUENCE [LARGE SCALE GENOMIC DNA]</scope>
    <source>
        <strain evidence="7 8">EI222</strain>
    </source>
</reference>
<dbReference type="VEuPathDB" id="FungiDB:ACJ73_07560"/>